<dbReference type="Gene3D" id="3.40.630.30">
    <property type="match status" value="1"/>
</dbReference>
<dbReference type="CDD" id="cd04301">
    <property type="entry name" value="NAT_SF"/>
    <property type="match status" value="1"/>
</dbReference>
<dbReference type="PROSITE" id="PS51186">
    <property type="entry name" value="GNAT"/>
    <property type="match status" value="1"/>
</dbReference>
<gene>
    <name evidence="2" type="ORF">A3K86_05270</name>
</gene>
<dbReference type="AlphaFoldDB" id="A0A178KN33"/>
<dbReference type="Proteomes" id="UP000078503">
    <property type="component" value="Unassembled WGS sequence"/>
</dbReference>
<accession>A0A178KN33</accession>
<dbReference type="EMBL" id="LVHF01000012">
    <property type="protein sequence ID" value="OAN18808.1"/>
    <property type="molecule type" value="Genomic_DNA"/>
</dbReference>
<comment type="caution">
    <text evidence="2">The sequence shown here is derived from an EMBL/GenBank/DDBJ whole genome shotgun (WGS) entry which is preliminary data.</text>
</comment>
<feature type="domain" description="N-acetyltransferase" evidence="1">
    <location>
        <begin position="3"/>
        <end position="145"/>
    </location>
</feature>
<dbReference type="SUPFAM" id="SSF55729">
    <property type="entry name" value="Acyl-CoA N-acyltransferases (Nat)"/>
    <property type="match status" value="1"/>
</dbReference>
<sequence>MNYHTRLATDDDYEFLFELKKQAEYEPIKAVFGWDETVQRRIHAEEWFEERPWIIEQNGVRIGSFLIQDQGEHFYFCRFFILPAYQGKGIGSAILHHAIARAKKAQKPITLSYLQGNRVGELYLRHGFVHTGEDKLFVYMSYPLVID</sequence>
<organism evidence="2 3">
    <name type="scientific">Photobacterium jeanii</name>
    <dbReference type="NCBI Taxonomy" id="858640"/>
    <lineage>
        <taxon>Bacteria</taxon>
        <taxon>Pseudomonadati</taxon>
        <taxon>Pseudomonadota</taxon>
        <taxon>Gammaproteobacteria</taxon>
        <taxon>Vibrionales</taxon>
        <taxon>Vibrionaceae</taxon>
        <taxon>Photobacterium</taxon>
    </lineage>
</organism>
<reference evidence="2 3" key="1">
    <citation type="submission" date="2016-03" db="EMBL/GenBank/DDBJ databases">
        <title>Photobacterium proteolyticum sp. nov. a protease producing bacterium isolated from ocean sediments of Laizhou Bay.</title>
        <authorList>
            <person name="Li Y."/>
        </authorList>
    </citation>
    <scope>NUCLEOTIDE SEQUENCE [LARGE SCALE GENOMIC DNA]</scope>
    <source>
        <strain evidence="2 3">R-40508</strain>
    </source>
</reference>
<evidence type="ECO:0000259" key="1">
    <source>
        <dbReference type="PROSITE" id="PS51186"/>
    </source>
</evidence>
<keyword evidence="2" id="KW-0808">Transferase</keyword>
<dbReference type="InterPro" id="IPR016181">
    <property type="entry name" value="Acyl_CoA_acyltransferase"/>
</dbReference>
<proteinExistence type="predicted"/>
<dbReference type="STRING" id="858640.A3K86_05270"/>
<keyword evidence="3" id="KW-1185">Reference proteome</keyword>
<dbReference type="GO" id="GO:0016747">
    <property type="term" value="F:acyltransferase activity, transferring groups other than amino-acyl groups"/>
    <property type="evidence" value="ECO:0007669"/>
    <property type="project" value="InterPro"/>
</dbReference>
<dbReference type="RefSeq" id="WP_068330231.1">
    <property type="nucleotide sequence ID" value="NZ_LVHF01000012.1"/>
</dbReference>
<evidence type="ECO:0000313" key="3">
    <source>
        <dbReference type="Proteomes" id="UP000078503"/>
    </source>
</evidence>
<evidence type="ECO:0000313" key="2">
    <source>
        <dbReference type="EMBL" id="OAN18808.1"/>
    </source>
</evidence>
<dbReference type="Pfam" id="PF13508">
    <property type="entry name" value="Acetyltransf_7"/>
    <property type="match status" value="1"/>
</dbReference>
<protein>
    <submittedName>
        <fullName evidence="2">Acetyltransferase</fullName>
    </submittedName>
</protein>
<dbReference type="InterPro" id="IPR000182">
    <property type="entry name" value="GNAT_dom"/>
</dbReference>
<name>A0A178KN33_9GAMM</name>